<feature type="domain" description="PIK-related kinase FAT" evidence="2">
    <location>
        <begin position="24"/>
        <end position="129"/>
    </location>
</feature>
<organism evidence="3 4">
    <name type="scientific">Goodea atripinnis</name>
    <dbReference type="NCBI Taxonomy" id="208336"/>
    <lineage>
        <taxon>Eukaryota</taxon>
        <taxon>Metazoa</taxon>
        <taxon>Chordata</taxon>
        <taxon>Craniata</taxon>
        <taxon>Vertebrata</taxon>
        <taxon>Euteleostomi</taxon>
        <taxon>Actinopterygii</taxon>
        <taxon>Neopterygii</taxon>
        <taxon>Teleostei</taxon>
        <taxon>Neoteleostei</taxon>
        <taxon>Acanthomorphata</taxon>
        <taxon>Ovalentaria</taxon>
        <taxon>Atherinomorphae</taxon>
        <taxon>Cyprinodontiformes</taxon>
        <taxon>Goodeidae</taxon>
        <taxon>Goodea</taxon>
    </lineage>
</organism>
<protein>
    <recommendedName>
        <fullName evidence="2">PIK-related kinase FAT domain-containing protein</fullName>
    </recommendedName>
</protein>
<evidence type="ECO:0000313" key="4">
    <source>
        <dbReference type="Proteomes" id="UP001476798"/>
    </source>
</evidence>
<dbReference type="InterPro" id="IPR038980">
    <property type="entry name" value="ATM_plant"/>
</dbReference>
<keyword evidence="4" id="KW-1185">Reference proteome</keyword>
<accession>A0ABV0MY34</accession>
<keyword evidence="1" id="KW-0175">Coiled coil</keyword>
<evidence type="ECO:0000259" key="2">
    <source>
        <dbReference type="Pfam" id="PF02259"/>
    </source>
</evidence>
<evidence type="ECO:0000313" key="3">
    <source>
        <dbReference type="EMBL" id="MEQ2163965.1"/>
    </source>
</evidence>
<reference evidence="3 4" key="1">
    <citation type="submission" date="2021-06" db="EMBL/GenBank/DDBJ databases">
        <authorList>
            <person name="Palmer J.M."/>
        </authorList>
    </citation>
    <scope>NUCLEOTIDE SEQUENCE [LARGE SCALE GENOMIC DNA]</scope>
    <source>
        <strain evidence="3 4">GA_2019</strain>
        <tissue evidence="3">Muscle</tissue>
    </source>
</reference>
<sequence>LCGNWLAETCLESPGVILEKYLERSQRTEAFLSLARFSDAQYQSIDKYMNSSEFENKQALLEKAKEEVDLMRERKVTSNKLFSTFKLELDETALSNLRTDRKRFLCKAVENYIQCLEQGEEHDTWVFRLASLWLENADVRGINDMMKVS</sequence>
<feature type="non-terminal residue" evidence="3">
    <location>
        <position position="1"/>
    </location>
</feature>
<comment type="caution">
    <text evidence="3">The sequence shown here is derived from an EMBL/GenBank/DDBJ whole genome shotgun (WGS) entry which is preliminary data.</text>
</comment>
<gene>
    <name evidence="3" type="ORF">GOODEAATRI_001658</name>
</gene>
<name>A0ABV0MY34_9TELE</name>
<feature type="coiled-coil region" evidence="1">
    <location>
        <begin position="54"/>
        <end position="81"/>
    </location>
</feature>
<dbReference type="Pfam" id="PF02259">
    <property type="entry name" value="FAT"/>
    <property type="match status" value="1"/>
</dbReference>
<evidence type="ECO:0000256" key="1">
    <source>
        <dbReference type="SAM" id="Coils"/>
    </source>
</evidence>
<dbReference type="Proteomes" id="UP001476798">
    <property type="component" value="Unassembled WGS sequence"/>
</dbReference>
<dbReference type="PANTHER" id="PTHR37079">
    <property type="entry name" value="SERINE/THREONINE-PROTEIN KINASE ATM"/>
    <property type="match status" value="1"/>
</dbReference>
<dbReference type="InterPro" id="IPR003151">
    <property type="entry name" value="PIK-rel_kinase_FAT"/>
</dbReference>
<dbReference type="PANTHER" id="PTHR37079:SF4">
    <property type="entry name" value="SERINE_THREONINE-PROTEIN KINASE ATM"/>
    <property type="match status" value="1"/>
</dbReference>
<proteinExistence type="predicted"/>
<dbReference type="EMBL" id="JAHRIO010020044">
    <property type="protein sequence ID" value="MEQ2163965.1"/>
    <property type="molecule type" value="Genomic_DNA"/>
</dbReference>